<feature type="compositionally biased region" description="Polar residues" evidence="10">
    <location>
        <begin position="895"/>
        <end position="915"/>
    </location>
</feature>
<dbReference type="FunFam" id="3.40.140.10:FF:000005">
    <property type="entry name" value="tRNA-specific adenosine deaminase"/>
    <property type="match status" value="1"/>
</dbReference>
<dbReference type="Pfam" id="PF00383">
    <property type="entry name" value="dCMP_cyt_deam_1"/>
    <property type="match status" value="1"/>
</dbReference>
<feature type="region of interest" description="Disordered" evidence="10">
    <location>
        <begin position="530"/>
        <end position="558"/>
    </location>
</feature>
<keyword evidence="13" id="KW-1185">Reference proteome</keyword>
<feature type="compositionally biased region" description="Polar residues" evidence="10">
    <location>
        <begin position="720"/>
        <end position="731"/>
    </location>
</feature>
<dbReference type="PANTHER" id="PTHR11079">
    <property type="entry name" value="CYTOSINE DEAMINASE FAMILY MEMBER"/>
    <property type="match status" value="1"/>
</dbReference>
<proteinExistence type="inferred from homology"/>
<keyword evidence="4" id="KW-0819">tRNA processing</keyword>
<feature type="region of interest" description="Disordered" evidence="10">
    <location>
        <begin position="894"/>
        <end position="963"/>
    </location>
</feature>
<keyword evidence="6" id="KW-0378">Hydrolase</keyword>
<feature type="compositionally biased region" description="Low complexity" evidence="10">
    <location>
        <begin position="732"/>
        <end position="743"/>
    </location>
</feature>
<feature type="compositionally biased region" description="Polar residues" evidence="10">
    <location>
        <begin position="270"/>
        <end position="279"/>
    </location>
</feature>
<evidence type="ECO:0000256" key="10">
    <source>
        <dbReference type="SAM" id="MobiDB-lite"/>
    </source>
</evidence>
<organism evidence="12 13">
    <name type="scientific">Iris pallida</name>
    <name type="common">Sweet iris</name>
    <dbReference type="NCBI Taxonomy" id="29817"/>
    <lineage>
        <taxon>Eukaryota</taxon>
        <taxon>Viridiplantae</taxon>
        <taxon>Streptophyta</taxon>
        <taxon>Embryophyta</taxon>
        <taxon>Tracheophyta</taxon>
        <taxon>Spermatophyta</taxon>
        <taxon>Magnoliopsida</taxon>
        <taxon>Liliopsida</taxon>
        <taxon>Asparagales</taxon>
        <taxon>Iridaceae</taxon>
        <taxon>Iridoideae</taxon>
        <taxon>Irideae</taxon>
        <taxon>Iris</taxon>
    </lineage>
</organism>
<reference evidence="12" key="1">
    <citation type="journal article" date="2023" name="GigaByte">
        <title>Genome assembly of the bearded iris, Iris pallida Lam.</title>
        <authorList>
            <person name="Bruccoleri R.E."/>
            <person name="Oakeley E.J."/>
            <person name="Faust A.M.E."/>
            <person name="Altorfer M."/>
            <person name="Dessus-Babus S."/>
            <person name="Burckhardt D."/>
            <person name="Oertli M."/>
            <person name="Naumann U."/>
            <person name="Petersen F."/>
            <person name="Wong J."/>
        </authorList>
    </citation>
    <scope>NUCLEOTIDE SEQUENCE</scope>
    <source>
        <strain evidence="12">GSM-AAB239-AS_SAM_17_03QT</strain>
    </source>
</reference>
<evidence type="ECO:0000313" key="12">
    <source>
        <dbReference type="EMBL" id="KAJ6810193.1"/>
    </source>
</evidence>
<name>A0AAX6F1X7_IRIPA</name>
<dbReference type="HAMAP" id="MF_00972">
    <property type="entry name" value="tRNA_aden_deaminase"/>
    <property type="match status" value="1"/>
</dbReference>
<dbReference type="EMBL" id="JANAVB010032616">
    <property type="protein sequence ID" value="KAJ6810193.1"/>
    <property type="molecule type" value="Genomic_DNA"/>
</dbReference>
<dbReference type="Proteomes" id="UP001140949">
    <property type="component" value="Unassembled WGS sequence"/>
</dbReference>
<evidence type="ECO:0000256" key="2">
    <source>
        <dbReference type="ARBA" id="ARBA00011738"/>
    </source>
</evidence>
<comment type="caution">
    <text evidence="12">The sequence shown here is derived from an EMBL/GenBank/DDBJ whole genome shotgun (WGS) entry which is preliminary data.</text>
</comment>
<feature type="region of interest" description="Disordered" evidence="10">
    <location>
        <begin position="432"/>
        <end position="489"/>
    </location>
</feature>
<feature type="region of interest" description="Disordered" evidence="10">
    <location>
        <begin position="783"/>
        <end position="857"/>
    </location>
</feature>
<dbReference type="GO" id="GO:0052717">
    <property type="term" value="F:tRNA-specific adenosine-34 deaminase activity"/>
    <property type="evidence" value="ECO:0007669"/>
    <property type="project" value="UniProtKB-EC"/>
</dbReference>
<evidence type="ECO:0000256" key="8">
    <source>
        <dbReference type="ARBA" id="ARBA00048045"/>
    </source>
</evidence>
<feature type="region of interest" description="Disordered" evidence="10">
    <location>
        <begin position="1138"/>
        <end position="1166"/>
    </location>
</feature>
<feature type="coiled-coil region" evidence="9">
    <location>
        <begin position="1169"/>
        <end position="1196"/>
    </location>
</feature>
<sequence length="1401" mass="157360">MYYYYYYNNTYGYSGPTLALRAKSSFCQSLNGGDSSSYYSQSSLYSIPRNPSFLLYSYLLSRRHHSAFVRLEPSTTFLLTGGSRRRSVGVCDRRSSSRCCCCGGGGGCSKGDHLGSAFKKPPVKEGFCNAGTRSLRKNLEFSSDLQSCGVGRRRRVAGEPCGCNKGDDLWFGLEMSSRKEELCGEKSSFLNDYEGAEVGRRRNVVVGESSRGGRRSGQESDGLDLEDKEVREVRKYEDDACFGRDTRKGTERKGLDRRVNGREEVDRPSNRYSKFQNESNVRKEDREDDMSSLSKQKRGVDRSERAESSKSSQLDNNVERLSNSQRQFEQVRGNGREDRSSTVDSSVKVASDNRTEIDRQGFSKMESDRQYETQTDFSRIHASDTQRATGRRSSLEIRDDNMRSDNNQRYFEVEKMKREKKYSSVENVVQVARDDRTELDQQELDKMKSKHQYETQTDFSRVHATDTQRASSSRNSLELRAEYRSSDNSQRYFEEEQLKGRKNRYASVENVAQVARDNRTEVDRQEFDKMKSNRQYETQTDISRVHATDTRRANDTNSSLDIRADSRWSDIRQSYFTEEEIKGRENRSTFENIVQEAREKRTQMDQQEFDKMESNRQHETHPSSSRMDSSETKRASSSSGSLGMRTDVREENLGSAIDVAHGRGERWIIGSERVTNVHELERRHTERLSNLQEISDTIIENRKEASSSLLVQDREKQRSTVRGESSHSTNTQMSVSQSLDGSSSSLYQLKNDAVESASRLGNLSASYVGEFVDKLRQEISTTELSETNSGVHRGTIQSGSDVTARLEEGRYTEEVSRDSSSRSRTKGPSDEMWELRGVSSQEPSKIEEPEKDSSHVEAVDFTLAPGSAESAVSRRSHRSLWTYLASIIKLGWGQSGRSHNSGTKSSARSSSNESIGSEAWFSGNEADENEDETEKKERNSSPKESTLTETPAEQYKIGSSTSTGTLRICSSSKRASLVSGAEDSEWHEGEEGQQCLTSGVVHTGQAPVLTDAEASPSMTEIGKRTEEFGREILPVVSGTEGSETELKRRVRSPKEIGSTKDPVDQSQLSSSSSMGIMRTSSSSKGGSLVSRPEDLEWSEGRKGRQGTISDVVTVEQLPSFTAGAGSPFTTEVETVQMPESGSARLEDKSNRGEIPEVGGTEGKDGELNRRKFQRNKQVMKEQFDEWEEAYVREREQRQTDELFMREALLEAKKAADAWEVPVGAILVQNGKVIARGCNLVEELRDSTAHAEMICIREASSLLRSWRLAETTLYVTLEPCAMCAGAILQARIDTVVWGAPNKLLGADGSWVRLFPSANGGSTTLDASNQIAGPVHPFHPKITIRRGILATECADAMQQFFQLRRKKIKKEERSPPPSCLPVSTIPTKFFTKMQDIFHIMFCL</sequence>
<feature type="region of interest" description="Disordered" evidence="10">
    <location>
        <begin position="1025"/>
        <end position="1110"/>
    </location>
</feature>
<evidence type="ECO:0000259" key="11">
    <source>
        <dbReference type="PROSITE" id="PS51747"/>
    </source>
</evidence>
<protein>
    <recommendedName>
        <fullName evidence="3">tRNA(adenine(34)) deaminase</fullName>
        <ecNumber evidence="3">3.5.4.33</ecNumber>
    </recommendedName>
</protein>
<reference evidence="12" key="2">
    <citation type="submission" date="2023-04" db="EMBL/GenBank/DDBJ databases">
        <authorList>
            <person name="Bruccoleri R.E."/>
            <person name="Oakeley E.J."/>
            <person name="Faust A.-M."/>
            <person name="Dessus-Babus S."/>
            <person name="Altorfer M."/>
            <person name="Burckhardt D."/>
            <person name="Oertli M."/>
            <person name="Naumann U."/>
            <person name="Petersen F."/>
            <person name="Wong J."/>
        </authorList>
    </citation>
    <scope>NUCLEOTIDE SEQUENCE</scope>
    <source>
        <strain evidence="12">GSM-AAB239-AS_SAM_17_03QT</strain>
        <tissue evidence="12">Leaf</tissue>
    </source>
</reference>
<keyword evidence="5" id="KW-0479">Metal-binding</keyword>
<dbReference type="InterPro" id="IPR028883">
    <property type="entry name" value="tRNA_aden_deaminase"/>
</dbReference>
<dbReference type="PROSITE" id="PS51747">
    <property type="entry name" value="CYT_DCMP_DEAMINASES_2"/>
    <property type="match status" value="1"/>
</dbReference>
<feature type="compositionally biased region" description="Basic and acidic residues" evidence="10">
    <location>
        <begin position="1044"/>
        <end position="1063"/>
    </location>
</feature>
<feature type="compositionally biased region" description="Polar residues" evidence="10">
    <location>
        <begin position="309"/>
        <end position="328"/>
    </location>
</feature>
<accession>A0AAX6F1X7</accession>
<gene>
    <name evidence="12" type="ORF">M6B38_158235</name>
</gene>
<feature type="compositionally biased region" description="Basic and acidic residues" evidence="10">
    <location>
        <begin position="432"/>
        <end position="453"/>
    </location>
</feature>
<feature type="compositionally biased region" description="Low complexity" evidence="10">
    <location>
        <begin position="1066"/>
        <end position="1090"/>
    </location>
</feature>
<evidence type="ECO:0000256" key="6">
    <source>
        <dbReference type="ARBA" id="ARBA00022801"/>
    </source>
</evidence>
<feature type="compositionally biased region" description="Basic and acidic residues" evidence="10">
    <location>
        <begin position="543"/>
        <end position="554"/>
    </location>
</feature>
<evidence type="ECO:0000256" key="9">
    <source>
        <dbReference type="SAM" id="Coils"/>
    </source>
</evidence>
<evidence type="ECO:0000256" key="7">
    <source>
        <dbReference type="ARBA" id="ARBA00022833"/>
    </source>
</evidence>
<comment type="subunit">
    <text evidence="2">Homodimer.</text>
</comment>
<feature type="region of interest" description="Disordered" evidence="10">
    <location>
        <begin position="207"/>
        <end position="228"/>
    </location>
</feature>
<feature type="compositionally biased region" description="Basic and acidic residues" evidence="10">
    <location>
        <begin position="351"/>
        <end position="371"/>
    </location>
</feature>
<feature type="compositionally biased region" description="Basic and acidic residues" evidence="10">
    <location>
        <begin position="393"/>
        <end position="403"/>
    </location>
</feature>
<feature type="compositionally biased region" description="Polar residues" evidence="10">
    <location>
        <begin position="467"/>
        <end position="476"/>
    </location>
</feature>
<comment type="catalytic activity">
    <reaction evidence="8">
        <text>adenosine(34) in tRNA + H2O + H(+) = inosine(34) in tRNA + NH4(+)</text>
        <dbReference type="Rhea" id="RHEA:43168"/>
        <dbReference type="Rhea" id="RHEA-COMP:10373"/>
        <dbReference type="Rhea" id="RHEA-COMP:10374"/>
        <dbReference type="ChEBI" id="CHEBI:15377"/>
        <dbReference type="ChEBI" id="CHEBI:15378"/>
        <dbReference type="ChEBI" id="CHEBI:28938"/>
        <dbReference type="ChEBI" id="CHEBI:74411"/>
        <dbReference type="ChEBI" id="CHEBI:82852"/>
        <dbReference type="EC" id="3.5.4.33"/>
    </reaction>
</comment>
<feature type="compositionally biased region" description="Basic and acidic residues" evidence="10">
    <location>
        <begin position="1091"/>
        <end position="1102"/>
    </location>
</feature>
<dbReference type="InterPro" id="IPR002125">
    <property type="entry name" value="CMP_dCMP_dom"/>
</dbReference>
<evidence type="ECO:0000256" key="1">
    <source>
        <dbReference type="ARBA" id="ARBA00001947"/>
    </source>
</evidence>
<dbReference type="GO" id="GO:0002100">
    <property type="term" value="P:tRNA wobble adenosine to inosine editing"/>
    <property type="evidence" value="ECO:0007669"/>
    <property type="project" value="InterPro"/>
</dbReference>
<comment type="cofactor">
    <cofactor evidence="1">
        <name>Zn(2+)</name>
        <dbReference type="ChEBI" id="CHEBI:29105"/>
    </cofactor>
</comment>
<feature type="compositionally biased region" description="Basic and acidic residues" evidence="10">
    <location>
        <begin position="298"/>
        <end position="308"/>
    </location>
</feature>
<dbReference type="Gene3D" id="3.40.140.10">
    <property type="entry name" value="Cytidine Deaminase, domain 2"/>
    <property type="match status" value="1"/>
</dbReference>
<feature type="region of interest" description="Disordered" evidence="10">
    <location>
        <begin position="244"/>
        <end position="411"/>
    </location>
</feature>
<feature type="compositionally biased region" description="Basic and acidic residues" evidence="10">
    <location>
        <begin position="600"/>
        <end position="621"/>
    </location>
</feature>
<dbReference type="GO" id="GO:0009507">
    <property type="term" value="C:chloroplast"/>
    <property type="evidence" value="ECO:0007669"/>
    <property type="project" value="TreeGrafter"/>
</dbReference>
<dbReference type="GO" id="GO:0046872">
    <property type="term" value="F:metal ion binding"/>
    <property type="evidence" value="ECO:0007669"/>
    <property type="project" value="UniProtKB-KW"/>
</dbReference>
<evidence type="ECO:0000256" key="3">
    <source>
        <dbReference type="ARBA" id="ARBA00012740"/>
    </source>
</evidence>
<keyword evidence="7" id="KW-0862">Zinc</keyword>
<feature type="compositionally biased region" description="Basic and acidic residues" evidence="10">
    <location>
        <begin position="804"/>
        <end position="821"/>
    </location>
</feature>
<feature type="compositionally biased region" description="Polar residues" evidence="10">
    <location>
        <begin position="783"/>
        <end position="801"/>
    </location>
</feature>
<dbReference type="PANTHER" id="PTHR11079:SF179">
    <property type="entry name" value="TRNA(ADENINE(34)) DEAMINASE, CHLOROPLASTIC"/>
    <property type="match status" value="1"/>
</dbReference>
<dbReference type="EC" id="3.5.4.33" evidence="3"/>
<feature type="compositionally biased region" description="Polar residues" evidence="10">
    <location>
        <begin position="533"/>
        <end position="542"/>
    </location>
</feature>
<evidence type="ECO:0000313" key="13">
    <source>
        <dbReference type="Proteomes" id="UP001140949"/>
    </source>
</evidence>
<feature type="domain" description="CMP/dCMP-type deaminase" evidence="11">
    <location>
        <begin position="1198"/>
        <end position="1320"/>
    </location>
</feature>
<dbReference type="CDD" id="cd01285">
    <property type="entry name" value="nucleoside_deaminase"/>
    <property type="match status" value="1"/>
</dbReference>
<feature type="region of interest" description="Disordered" evidence="10">
    <location>
        <begin position="706"/>
        <end position="743"/>
    </location>
</feature>
<feature type="compositionally biased region" description="Basic and acidic residues" evidence="10">
    <location>
        <begin position="244"/>
        <end position="269"/>
    </location>
</feature>
<feature type="compositionally biased region" description="Basic and acidic residues" evidence="10">
    <location>
        <begin position="844"/>
        <end position="857"/>
    </location>
</feature>
<evidence type="ECO:0000256" key="5">
    <source>
        <dbReference type="ARBA" id="ARBA00022723"/>
    </source>
</evidence>
<evidence type="ECO:0000256" key="4">
    <source>
        <dbReference type="ARBA" id="ARBA00022694"/>
    </source>
</evidence>
<keyword evidence="9" id="KW-0175">Coiled coil</keyword>
<feature type="region of interest" description="Disordered" evidence="10">
    <location>
        <begin position="600"/>
        <end position="648"/>
    </location>
</feature>
<dbReference type="SUPFAM" id="SSF53927">
    <property type="entry name" value="Cytidine deaminase-like"/>
    <property type="match status" value="1"/>
</dbReference>
<dbReference type="InterPro" id="IPR016193">
    <property type="entry name" value="Cytidine_deaminase-like"/>
</dbReference>
<feature type="compositionally biased region" description="Polar residues" evidence="10">
    <location>
        <begin position="942"/>
        <end position="963"/>
    </location>
</feature>
<feature type="compositionally biased region" description="Basic and acidic residues" evidence="10">
    <location>
        <begin position="1144"/>
        <end position="1154"/>
    </location>
</feature>